<feature type="DNA-binding region" description="OmpR/PhoB-type" evidence="7">
    <location>
        <begin position="128"/>
        <end position="226"/>
    </location>
</feature>
<feature type="modified residue" description="4-aspartylphosphate" evidence="6">
    <location>
        <position position="51"/>
    </location>
</feature>
<dbReference type="GO" id="GO:0005829">
    <property type="term" value="C:cytosol"/>
    <property type="evidence" value="ECO:0007669"/>
    <property type="project" value="TreeGrafter"/>
</dbReference>
<dbReference type="Gene3D" id="6.10.250.690">
    <property type="match status" value="1"/>
</dbReference>
<evidence type="ECO:0000256" key="4">
    <source>
        <dbReference type="ARBA" id="ARBA00023125"/>
    </source>
</evidence>
<keyword evidence="4 7" id="KW-0238">DNA-binding</keyword>
<dbReference type="Gene3D" id="3.40.50.2300">
    <property type="match status" value="1"/>
</dbReference>
<dbReference type="AlphaFoldDB" id="A0A157S4Y5"/>
<evidence type="ECO:0000256" key="2">
    <source>
        <dbReference type="ARBA" id="ARBA00023012"/>
    </source>
</evidence>
<dbReference type="InterPro" id="IPR001867">
    <property type="entry name" value="OmpR/PhoB-type_DNA-bd"/>
</dbReference>
<dbReference type="InterPro" id="IPR011006">
    <property type="entry name" value="CheY-like_superfamily"/>
</dbReference>
<dbReference type="PROSITE" id="PS50110">
    <property type="entry name" value="RESPONSE_REGULATORY"/>
    <property type="match status" value="1"/>
</dbReference>
<dbReference type="PANTHER" id="PTHR48111">
    <property type="entry name" value="REGULATOR OF RPOS"/>
    <property type="match status" value="1"/>
</dbReference>
<keyword evidence="5" id="KW-0804">Transcription</keyword>
<dbReference type="Pfam" id="PF00072">
    <property type="entry name" value="Response_reg"/>
    <property type="match status" value="1"/>
</dbReference>
<dbReference type="InterPro" id="IPR036388">
    <property type="entry name" value="WH-like_DNA-bd_sf"/>
</dbReference>
<dbReference type="GO" id="GO:0006355">
    <property type="term" value="P:regulation of DNA-templated transcription"/>
    <property type="evidence" value="ECO:0007669"/>
    <property type="project" value="InterPro"/>
</dbReference>
<evidence type="ECO:0000256" key="7">
    <source>
        <dbReference type="PROSITE-ProRule" id="PRU01091"/>
    </source>
</evidence>
<dbReference type="GO" id="GO:0000976">
    <property type="term" value="F:transcription cis-regulatory region binding"/>
    <property type="evidence" value="ECO:0007669"/>
    <property type="project" value="TreeGrafter"/>
</dbReference>
<keyword evidence="2" id="KW-0902">Two-component regulatory system</keyword>
<dbReference type="FunFam" id="1.10.10.10:FF:000005">
    <property type="entry name" value="Two-component system response regulator"/>
    <property type="match status" value="1"/>
</dbReference>
<evidence type="ECO:0000259" key="9">
    <source>
        <dbReference type="PROSITE" id="PS51755"/>
    </source>
</evidence>
<dbReference type="InterPro" id="IPR039420">
    <property type="entry name" value="WalR-like"/>
</dbReference>
<name>A0A157S4Y5_9BORD</name>
<dbReference type="CDD" id="cd00383">
    <property type="entry name" value="trans_reg_C"/>
    <property type="match status" value="1"/>
</dbReference>
<evidence type="ECO:0000256" key="6">
    <source>
        <dbReference type="PROSITE-ProRule" id="PRU00169"/>
    </source>
</evidence>
<sequence length="229" mass="25746">MKVLVIEDEQPLAEALRRGLTENAYFTDIASDGVSGLCMARETQYDLILLDLLLPDMDGFELLDGLCVHDAVAVIAMNEQDDLSLRVRALEQGADDYLLKPFAFPELLARIVAIQRRVKGEGCGVRAQNLLRVGDLEMDLLRRRVSRGRARIDLSAKEFGLLALLMRRQGEVVSRLVLAEQVWNKNFNSNTNIVEVAIKRLRAKIDDPFGVKLLHTVRGMGYTLELRNV</sequence>
<dbReference type="PROSITE" id="PS51755">
    <property type="entry name" value="OMPR_PHOB"/>
    <property type="match status" value="1"/>
</dbReference>
<dbReference type="Pfam" id="PF00486">
    <property type="entry name" value="Trans_reg_C"/>
    <property type="match status" value="1"/>
</dbReference>
<feature type="domain" description="OmpR/PhoB-type" evidence="9">
    <location>
        <begin position="128"/>
        <end position="226"/>
    </location>
</feature>
<dbReference type="STRING" id="288768.SAMEA3906486_00214"/>
<keyword evidence="1 6" id="KW-0597">Phosphoprotein</keyword>
<evidence type="ECO:0000313" key="10">
    <source>
        <dbReference type="EMBL" id="SAI65472.1"/>
    </source>
</evidence>
<accession>A0A157S4Y5</accession>
<dbReference type="GO" id="GO:0032993">
    <property type="term" value="C:protein-DNA complex"/>
    <property type="evidence" value="ECO:0007669"/>
    <property type="project" value="TreeGrafter"/>
</dbReference>
<dbReference type="SMART" id="SM00448">
    <property type="entry name" value="REC"/>
    <property type="match status" value="1"/>
</dbReference>
<dbReference type="Proteomes" id="UP000076848">
    <property type="component" value="Unassembled WGS sequence"/>
</dbReference>
<dbReference type="Gene3D" id="1.10.10.10">
    <property type="entry name" value="Winged helix-like DNA-binding domain superfamily/Winged helix DNA-binding domain"/>
    <property type="match status" value="1"/>
</dbReference>
<keyword evidence="11" id="KW-1185">Reference proteome</keyword>
<gene>
    <name evidence="10" type="primary">copR_4</name>
    <name evidence="10" type="ORF">SAMEA3906486_00214</name>
</gene>
<dbReference type="RefSeq" id="WP_066122539.1">
    <property type="nucleotide sequence ID" value="NZ_FKIF01000001.1"/>
</dbReference>
<dbReference type="SUPFAM" id="SSF52172">
    <property type="entry name" value="CheY-like"/>
    <property type="match status" value="1"/>
</dbReference>
<organism evidence="10 11">
    <name type="scientific">Bordetella ansorpii</name>
    <dbReference type="NCBI Taxonomy" id="288768"/>
    <lineage>
        <taxon>Bacteria</taxon>
        <taxon>Pseudomonadati</taxon>
        <taxon>Pseudomonadota</taxon>
        <taxon>Betaproteobacteria</taxon>
        <taxon>Burkholderiales</taxon>
        <taxon>Alcaligenaceae</taxon>
        <taxon>Bordetella</taxon>
    </lineage>
</organism>
<protein>
    <submittedName>
        <fullName evidence="10">Two-component response regulator</fullName>
    </submittedName>
</protein>
<dbReference type="OrthoDB" id="9802426at2"/>
<dbReference type="EMBL" id="FKIF01000001">
    <property type="protein sequence ID" value="SAI65472.1"/>
    <property type="molecule type" value="Genomic_DNA"/>
</dbReference>
<evidence type="ECO:0000259" key="8">
    <source>
        <dbReference type="PROSITE" id="PS50110"/>
    </source>
</evidence>
<reference evidence="10 11" key="1">
    <citation type="submission" date="2016-04" db="EMBL/GenBank/DDBJ databases">
        <authorList>
            <consortium name="Pathogen Informatics"/>
        </authorList>
    </citation>
    <scope>NUCLEOTIDE SEQUENCE [LARGE SCALE GENOMIC DNA]</scope>
    <source>
        <strain evidence="10 11">H050680373</strain>
    </source>
</reference>
<keyword evidence="3" id="KW-0805">Transcription regulation</keyword>
<evidence type="ECO:0000256" key="3">
    <source>
        <dbReference type="ARBA" id="ARBA00023015"/>
    </source>
</evidence>
<feature type="domain" description="Response regulatory" evidence="8">
    <location>
        <begin position="2"/>
        <end position="115"/>
    </location>
</feature>
<evidence type="ECO:0000256" key="1">
    <source>
        <dbReference type="ARBA" id="ARBA00022553"/>
    </source>
</evidence>
<dbReference type="GO" id="GO:0000156">
    <property type="term" value="F:phosphorelay response regulator activity"/>
    <property type="evidence" value="ECO:0007669"/>
    <property type="project" value="TreeGrafter"/>
</dbReference>
<proteinExistence type="predicted"/>
<evidence type="ECO:0000256" key="5">
    <source>
        <dbReference type="ARBA" id="ARBA00023163"/>
    </source>
</evidence>
<dbReference type="InterPro" id="IPR001789">
    <property type="entry name" value="Sig_transdc_resp-reg_receiver"/>
</dbReference>
<dbReference type="SMART" id="SM00862">
    <property type="entry name" value="Trans_reg_C"/>
    <property type="match status" value="1"/>
</dbReference>
<evidence type="ECO:0000313" key="11">
    <source>
        <dbReference type="Proteomes" id="UP000076848"/>
    </source>
</evidence>
<dbReference type="PANTHER" id="PTHR48111:SF76">
    <property type="entry name" value="TWO-COMPONENT RESPONSE REGULATOR"/>
    <property type="match status" value="1"/>
</dbReference>